<proteinExistence type="predicted"/>
<evidence type="ECO:0000313" key="2">
    <source>
        <dbReference type="EMBL" id="QHU13963.1"/>
    </source>
</evidence>
<name>A0A6C0K986_9ZZZZ</name>
<dbReference type="EMBL" id="MN740828">
    <property type="protein sequence ID" value="QHU13963.1"/>
    <property type="molecule type" value="Genomic_DNA"/>
</dbReference>
<reference evidence="2" key="1">
    <citation type="journal article" date="2020" name="Nature">
        <title>Giant virus diversity and host interactions through global metagenomics.</title>
        <authorList>
            <person name="Schulz F."/>
            <person name="Roux S."/>
            <person name="Paez-Espino D."/>
            <person name="Jungbluth S."/>
            <person name="Walsh D.A."/>
            <person name="Denef V.J."/>
            <person name="McMahon K.D."/>
            <person name="Konstantinidis K.T."/>
            <person name="Eloe-Fadrosh E.A."/>
            <person name="Kyrpides N.C."/>
            <person name="Woyke T."/>
        </authorList>
    </citation>
    <scope>NUCLEOTIDE SEQUENCE</scope>
    <source>
        <strain evidence="2">GVMAG-S-1101182-85</strain>
    </source>
</reference>
<protein>
    <submittedName>
        <fullName evidence="2">Uncharacterized protein</fullName>
    </submittedName>
</protein>
<accession>A0A6C0K986</accession>
<feature type="compositionally biased region" description="Low complexity" evidence="1">
    <location>
        <begin position="136"/>
        <end position="163"/>
    </location>
</feature>
<sequence>MAYPKEIIITRGTPEFDLLYDHSELFRIIVEHYAEDKNRIVLSSEFFGGDGEEWFMFVDLFFPEMGVSPLFTFKNRSIQVNPNRGTKEQLTHLLRYMSVNNDTTMMNFAKSQARKQVNMPQNTIPRGTGVRKTQKNSARNNSNLNYNHNNNYNTYNNYNSNNSGPPLGYTKNEEHYLSKLSNQNAKIYFGKKGGKRKTIRKSRKN</sequence>
<organism evidence="2">
    <name type="scientific">viral metagenome</name>
    <dbReference type="NCBI Taxonomy" id="1070528"/>
    <lineage>
        <taxon>unclassified sequences</taxon>
        <taxon>metagenomes</taxon>
        <taxon>organismal metagenomes</taxon>
    </lineage>
</organism>
<dbReference type="AlphaFoldDB" id="A0A6C0K986"/>
<evidence type="ECO:0000256" key="1">
    <source>
        <dbReference type="SAM" id="MobiDB-lite"/>
    </source>
</evidence>
<feature type="region of interest" description="Disordered" evidence="1">
    <location>
        <begin position="120"/>
        <end position="170"/>
    </location>
</feature>